<feature type="transmembrane region" description="Helical" evidence="7">
    <location>
        <begin position="6"/>
        <end position="25"/>
    </location>
</feature>
<proteinExistence type="inferred from homology"/>
<evidence type="ECO:0000313" key="9">
    <source>
        <dbReference type="EMBL" id="HCL03265.1"/>
    </source>
</evidence>
<keyword evidence="3" id="KW-1003">Cell membrane</keyword>
<keyword evidence="5 7" id="KW-1133">Transmembrane helix</keyword>
<comment type="caution">
    <text evidence="9">The sequence shown here is derived from an EMBL/GenBank/DDBJ whole genome shotgun (WGS) entry which is preliminary data.</text>
</comment>
<evidence type="ECO:0000256" key="1">
    <source>
        <dbReference type="ARBA" id="ARBA00004651"/>
    </source>
</evidence>
<evidence type="ECO:0000256" key="6">
    <source>
        <dbReference type="ARBA" id="ARBA00023136"/>
    </source>
</evidence>
<feature type="domain" description="YetF C-terminal" evidence="8">
    <location>
        <begin position="80"/>
        <end position="212"/>
    </location>
</feature>
<dbReference type="AlphaFoldDB" id="A0A3D2X9S1"/>
<protein>
    <submittedName>
        <fullName evidence="9">DUF421 domain-containing protein</fullName>
    </submittedName>
</protein>
<dbReference type="PANTHER" id="PTHR34582:SF6">
    <property type="entry name" value="UPF0702 TRANSMEMBRANE PROTEIN YCAP"/>
    <property type="match status" value="1"/>
</dbReference>
<dbReference type="Pfam" id="PF04239">
    <property type="entry name" value="DUF421"/>
    <property type="match status" value="1"/>
</dbReference>
<dbReference type="InterPro" id="IPR023090">
    <property type="entry name" value="UPF0702_alpha/beta_dom_sf"/>
</dbReference>
<evidence type="ECO:0000259" key="8">
    <source>
        <dbReference type="Pfam" id="PF04239"/>
    </source>
</evidence>
<evidence type="ECO:0000256" key="2">
    <source>
        <dbReference type="ARBA" id="ARBA00006448"/>
    </source>
</evidence>
<comment type="subcellular location">
    <subcellularLocation>
        <location evidence="1">Cell membrane</location>
        <topology evidence="1">Multi-pass membrane protein</topology>
    </subcellularLocation>
</comment>
<feature type="transmembrane region" description="Helical" evidence="7">
    <location>
        <begin position="58"/>
        <end position="77"/>
    </location>
</feature>
<reference evidence="9 10" key="1">
    <citation type="journal article" date="2018" name="Nat. Biotechnol.">
        <title>A standardized bacterial taxonomy based on genome phylogeny substantially revises the tree of life.</title>
        <authorList>
            <person name="Parks D.H."/>
            <person name="Chuvochina M."/>
            <person name="Waite D.W."/>
            <person name="Rinke C."/>
            <person name="Skarshewski A."/>
            <person name="Chaumeil P.A."/>
            <person name="Hugenholtz P."/>
        </authorList>
    </citation>
    <scope>NUCLEOTIDE SEQUENCE [LARGE SCALE GENOMIC DNA]</scope>
    <source>
        <strain evidence="9">UBA11728</strain>
    </source>
</reference>
<evidence type="ECO:0000256" key="3">
    <source>
        <dbReference type="ARBA" id="ARBA00022475"/>
    </source>
</evidence>
<name>A0A3D2X9S1_9FIRM</name>
<dbReference type="PANTHER" id="PTHR34582">
    <property type="entry name" value="UPF0702 TRANSMEMBRANE PROTEIN YCAP"/>
    <property type="match status" value="1"/>
</dbReference>
<sequence>MSIIKVILASFASIVALFFLCKLIGYRQMSQMSLFDYINGITIGSIAAEMATELENPVYPLVAMIIYSIVGVALSIGTDKWLGFSRFVNGYPLVLLDNDKLYYENFKKAKIDIEEFQIQCRSSGYFDINTIQTALLEPNGTVSILPKAPHKPASPKDLNIKVPQEYMVFNLVLDGIMIVSNLKILTLDEAWLINQLKSQGYNDYHELLLVTCNHKHEITVYKRYKKDHAS</sequence>
<evidence type="ECO:0000313" key="10">
    <source>
        <dbReference type="Proteomes" id="UP000262969"/>
    </source>
</evidence>
<comment type="similarity">
    <text evidence="2">Belongs to the UPF0702 family.</text>
</comment>
<organism evidence="9 10">
    <name type="scientific">Lachnoclostridium phytofermentans</name>
    <dbReference type="NCBI Taxonomy" id="66219"/>
    <lineage>
        <taxon>Bacteria</taxon>
        <taxon>Bacillati</taxon>
        <taxon>Bacillota</taxon>
        <taxon>Clostridia</taxon>
        <taxon>Lachnospirales</taxon>
        <taxon>Lachnospiraceae</taxon>
    </lineage>
</organism>
<evidence type="ECO:0000256" key="4">
    <source>
        <dbReference type="ARBA" id="ARBA00022692"/>
    </source>
</evidence>
<evidence type="ECO:0000256" key="5">
    <source>
        <dbReference type="ARBA" id="ARBA00022989"/>
    </source>
</evidence>
<dbReference type="GO" id="GO:0005886">
    <property type="term" value="C:plasma membrane"/>
    <property type="evidence" value="ECO:0007669"/>
    <property type="project" value="UniProtKB-SubCell"/>
</dbReference>
<dbReference type="InterPro" id="IPR007353">
    <property type="entry name" value="DUF421"/>
</dbReference>
<dbReference type="Gene3D" id="3.30.240.20">
    <property type="entry name" value="bsu07140 like domains"/>
    <property type="match status" value="2"/>
</dbReference>
<keyword evidence="6 7" id="KW-0472">Membrane</keyword>
<dbReference type="Proteomes" id="UP000262969">
    <property type="component" value="Unassembled WGS sequence"/>
</dbReference>
<keyword evidence="4 7" id="KW-0812">Transmembrane</keyword>
<evidence type="ECO:0000256" key="7">
    <source>
        <dbReference type="SAM" id="Phobius"/>
    </source>
</evidence>
<accession>A0A3D2X9S1</accession>
<dbReference type="EMBL" id="DPVV01000431">
    <property type="protein sequence ID" value="HCL03265.1"/>
    <property type="molecule type" value="Genomic_DNA"/>
</dbReference>
<gene>
    <name evidence="9" type="ORF">DHW61_12810</name>
</gene>